<comment type="caution">
    <text evidence="2">The sequence shown here is derived from an EMBL/GenBank/DDBJ whole genome shotgun (WGS) entry which is preliminary data.</text>
</comment>
<proteinExistence type="predicted"/>
<accession>A0A8S1YAU8</accession>
<keyword evidence="3" id="KW-1185">Reference proteome</keyword>
<dbReference type="AlphaFoldDB" id="A0A8S1YAU8"/>
<name>A0A8S1YAU8_9CILI</name>
<protein>
    <submittedName>
        <fullName evidence="2">Uncharacterized protein</fullName>
    </submittedName>
</protein>
<evidence type="ECO:0000313" key="3">
    <source>
        <dbReference type="Proteomes" id="UP000689195"/>
    </source>
</evidence>
<reference evidence="2" key="1">
    <citation type="submission" date="2021-01" db="EMBL/GenBank/DDBJ databases">
        <authorList>
            <consortium name="Genoscope - CEA"/>
            <person name="William W."/>
        </authorList>
    </citation>
    <scope>NUCLEOTIDE SEQUENCE</scope>
</reference>
<evidence type="ECO:0000256" key="1">
    <source>
        <dbReference type="SAM" id="MobiDB-lite"/>
    </source>
</evidence>
<gene>
    <name evidence="2" type="ORF">PPENT_87.1.T1610053</name>
</gene>
<evidence type="ECO:0000313" key="2">
    <source>
        <dbReference type="EMBL" id="CAD8210899.1"/>
    </source>
</evidence>
<feature type="region of interest" description="Disordered" evidence="1">
    <location>
        <begin position="216"/>
        <end position="238"/>
    </location>
</feature>
<dbReference type="Proteomes" id="UP000689195">
    <property type="component" value="Unassembled WGS sequence"/>
</dbReference>
<sequence>MKLRHVIQSKQTEFIKIYQNQIGMQKSELLNQRNQIIKLEPSQYNLFKIKEKKNNYLTIYNRNYNYEQQQIQLYNKMKCEVKTVKLKILGLTDLSKIIRNSSYEIKVYFGGARKETKILNYYVASEQIEINQDLELSSIHGKQLQFWLFDKLKNKFIGAGSYELSENQVEGFQLLDLKIDSVITSVLMFELAVEVKDIYQPVILEDDNVILKKDDSEEKRKEEERMEQEEKLRKQQEEERRLLQKQNKVSIVTLTNRYVEDQSYY</sequence>
<organism evidence="2 3">
    <name type="scientific">Paramecium pentaurelia</name>
    <dbReference type="NCBI Taxonomy" id="43138"/>
    <lineage>
        <taxon>Eukaryota</taxon>
        <taxon>Sar</taxon>
        <taxon>Alveolata</taxon>
        <taxon>Ciliophora</taxon>
        <taxon>Intramacronucleata</taxon>
        <taxon>Oligohymenophorea</taxon>
        <taxon>Peniculida</taxon>
        <taxon>Parameciidae</taxon>
        <taxon>Paramecium</taxon>
    </lineage>
</organism>
<dbReference type="EMBL" id="CAJJDO010000161">
    <property type="protein sequence ID" value="CAD8210899.1"/>
    <property type="molecule type" value="Genomic_DNA"/>
</dbReference>